<dbReference type="PANTHER" id="PTHR38465:SF1">
    <property type="entry name" value="HTH-TYPE TRANSCRIPTIONAL REGULATOR MJ1563-RELATED"/>
    <property type="match status" value="1"/>
</dbReference>
<evidence type="ECO:0000313" key="5">
    <source>
        <dbReference type="EMBL" id="MDQ0256116.1"/>
    </source>
</evidence>
<keyword evidence="3 4" id="KW-0804">Transcription</keyword>
<evidence type="ECO:0000256" key="4">
    <source>
        <dbReference type="PIRNR" id="PIRNR006707"/>
    </source>
</evidence>
<dbReference type="Proteomes" id="UP001230005">
    <property type="component" value="Unassembled WGS sequence"/>
</dbReference>
<evidence type="ECO:0000313" key="6">
    <source>
        <dbReference type="Proteomes" id="UP001230005"/>
    </source>
</evidence>
<dbReference type="RefSeq" id="WP_307327748.1">
    <property type="nucleotide sequence ID" value="NZ_JAUSUG010000014.1"/>
</dbReference>
<dbReference type="PANTHER" id="PTHR38465">
    <property type="entry name" value="HTH-TYPE TRANSCRIPTIONAL REGULATOR MJ1563-RELATED"/>
    <property type="match status" value="1"/>
</dbReference>
<keyword evidence="2 4" id="KW-0238">DNA-binding</keyword>
<evidence type="ECO:0000256" key="1">
    <source>
        <dbReference type="ARBA" id="ARBA00023015"/>
    </source>
</evidence>
<dbReference type="GO" id="GO:0003677">
    <property type="term" value="F:DNA binding"/>
    <property type="evidence" value="ECO:0007669"/>
    <property type="project" value="UniProtKB-KW"/>
</dbReference>
<keyword evidence="6" id="KW-1185">Reference proteome</keyword>
<dbReference type="InterPro" id="IPR036390">
    <property type="entry name" value="WH_DNA-bd_sf"/>
</dbReference>
<reference evidence="5 6" key="1">
    <citation type="submission" date="2023-07" db="EMBL/GenBank/DDBJ databases">
        <title>Genomic Encyclopedia of Type Strains, Phase IV (KMG-IV): sequencing the most valuable type-strain genomes for metagenomic binning, comparative biology and taxonomic classification.</title>
        <authorList>
            <person name="Goeker M."/>
        </authorList>
    </citation>
    <scope>NUCLEOTIDE SEQUENCE [LARGE SCALE GENOMIC DNA]</scope>
    <source>
        <strain evidence="5 6">DSM 9768</strain>
    </source>
</reference>
<gene>
    <name evidence="5" type="ORF">J2S74_003515</name>
</gene>
<evidence type="ECO:0000256" key="3">
    <source>
        <dbReference type="ARBA" id="ARBA00023163"/>
    </source>
</evidence>
<dbReference type="InterPro" id="IPR052362">
    <property type="entry name" value="HTH-GbsR_regulator"/>
</dbReference>
<dbReference type="EMBL" id="JAUSUG010000014">
    <property type="protein sequence ID" value="MDQ0256116.1"/>
    <property type="molecule type" value="Genomic_DNA"/>
</dbReference>
<comment type="caution">
    <text evidence="5">The sequence shown here is derived from an EMBL/GenBank/DDBJ whole genome shotgun (WGS) entry which is preliminary data.</text>
</comment>
<sequence length="192" mass="22576">MGQENIIKDMEKLEQARNRFITEIAKNIYLYNITPSVGRLYGTVFFSEEPMTLDEMSKAMGMSKTSMSTGIRSLLEADMVERVWERGIRKDLYKVEDDWYKSFSNVFINRWRNATELNKQAIEETKGLLNRLMDETEYEAVRVKAEKDLKKLTEVEEYYGWLTEVISLFETGAIFDIVPKSSKERNKNKSYE</sequence>
<organism evidence="5 6">
    <name type="scientific">Evansella vedderi</name>
    <dbReference type="NCBI Taxonomy" id="38282"/>
    <lineage>
        <taxon>Bacteria</taxon>
        <taxon>Bacillati</taxon>
        <taxon>Bacillota</taxon>
        <taxon>Bacilli</taxon>
        <taxon>Bacillales</taxon>
        <taxon>Bacillaceae</taxon>
        <taxon>Evansella</taxon>
    </lineage>
</organism>
<accession>A0ABT9ZXZ7</accession>
<dbReference type="InterPro" id="IPR036388">
    <property type="entry name" value="WH-like_DNA-bd_sf"/>
</dbReference>
<proteinExistence type="inferred from homology"/>
<dbReference type="Gene3D" id="1.10.10.10">
    <property type="entry name" value="Winged helix-like DNA-binding domain superfamily/Winged helix DNA-binding domain"/>
    <property type="match status" value="1"/>
</dbReference>
<name>A0ABT9ZXZ7_9BACI</name>
<evidence type="ECO:0000256" key="2">
    <source>
        <dbReference type="ARBA" id="ARBA00023125"/>
    </source>
</evidence>
<dbReference type="SUPFAM" id="SSF46785">
    <property type="entry name" value="Winged helix' DNA-binding domain"/>
    <property type="match status" value="1"/>
</dbReference>
<comment type="similarity">
    <text evidence="4">Belongs to the GbsR family.</text>
</comment>
<keyword evidence="1 4" id="KW-0805">Transcription regulation</keyword>
<protein>
    <recommendedName>
        <fullName evidence="4">HTH-type transcriptional regulator</fullName>
    </recommendedName>
</protein>
<dbReference type="PIRSF" id="PIRSF006707">
    <property type="entry name" value="MJ1563"/>
    <property type="match status" value="1"/>
</dbReference>
<dbReference type="InterPro" id="IPR026282">
    <property type="entry name" value="MJ1563"/>
</dbReference>